<gene>
    <name evidence="1" type="ORF">SAMN05444002_3839</name>
</gene>
<evidence type="ECO:0000313" key="2">
    <source>
        <dbReference type="Proteomes" id="UP000184932"/>
    </source>
</evidence>
<protein>
    <submittedName>
        <fullName evidence="1">Uncharacterized protein</fullName>
    </submittedName>
</protein>
<evidence type="ECO:0000313" key="1">
    <source>
        <dbReference type="EMBL" id="SIO30953.1"/>
    </source>
</evidence>
<dbReference type="STRING" id="1217970.SAMN05444002_3839"/>
<dbReference type="EMBL" id="FSRL01000002">
    <property type="protein sequence ID" value="SIO30953.1"/>
    <property type="molecule type" value="Genomic_DNA"/>
</dbReference>
<reference evidence="2" key="1">
    <citation type="submission" date="2016-11" db="EMBL/GenBank/DDBJ databases">
        <authorList>
            <person name="Varghese N."/>
            <person name="Submissions S."/>
        </authorList>
    </citation>
    <scope>NUCLEOTIDE SEQUENCE [LARGE SCALE GENOMIC DNA]</scope>
    <source>
        <strain evidence="2">DSM 29440</strain>
    </source>
</reference>
<dbReference type="AlphaFoldDB" id="A0A1N6IG32"/>
<organism evidence="1 2">
    <name type="scientific">Vannielia litorea</name>
    <dbReference type="NCBI Taxonomy" id="1217970"/>
    <lineage>
        <taxon>Bacteria</taxon>
        <taxon>Pseudomonadati</taxon>
        <taxon>Pseudomonadota</taxon>
        <taxon>Alphaproteobacteria</taxon>
        <taxon>Rhodobacterales</taxon>
        <taxon>Paracoccaceae</taxon>
        <taxon>Vannielia</taxon>
    </lineage>
</organism>
<keyword evidence="2" id="KW-1185">Reference proteome</keyword>
<proteinExistence type="predicted"/>
<sequence length="148" mass="16177">MKEDTLDITFVIEGELQDKGGLVTLVFRPGEASENDETEVDIHLAARSNLVIVDLPKGAEMAYRFRTKSKSGITTDRFAVGSFRQGEGKPDAEVLEHHVDAQSGWTVSDSRRISALVNLHDRSAYSCVEHANLQICDTSSVMEGGAKP</sequence>
<accession>A0A1N6IG32</accession>
<dbReference type="Proteomes" id="UP000184932">
    <property type="component" value="Unassembled WGS sequence"/>
</dbReference>
<name>A0A1N6IG32_9RHOB</name>